<sequence>MTQQPQRKADDANDADGEVEEATLKCPLCDFTSVEYGLSLHMDVAHAEGQPSPAGGARAEGGGGTGNRAADSAPSRVTSTSTGGRGMLRAVSSAKRTAKRAKSAAAAAPRTPVSPHNGVGTSSSDNHDGSGRGSDGLGSGGMVVGNAGVNGKVLLADCPVRGCGETLPLAELAYHVDLHVALEYQESLGDEEDILNGVRVPIDDTSRSASASTSDNRAEKTNGQEKPTTTITPSTKRNGGPTAGSTHPRSSSVPPASRPPQPASTVSTDSTRPPRHTEARKRRSTLTRASSTRESRPANASEHSYERKRRSSHARGSQTGRSDRARGRGDRPDRSDHSIDHRDHRDQRDQRDHRNRRHRRTRDERRRDRNRGHGSESDWRARAPADTSQTTSVTQKPSATLRSWLSVWLGLESKKAAAPRVASRSNADATPNNGKSAQPREASETKETRPPPQRLGKAELGKYALEDRMPDELAIYLKKEWGVCDKGIIPVLKQLLEQSPSTDYVYLCDPCVQHVSRLPKEGGFCGYRNIQTMISYIVGAHYPGYKLFSDDLPSVFDIQNLVENAWDMGINAQARIETGGIRLTRKYIGTPEALALFQSLNIPCSIRAFRHKVPGKSADMLLRDVEQYFEAGNYQPGRKVRATTLPPIFWQHPGHSLTIVGIEKTKTGQTNLLVFDPILRNGLSVVRLVGRRHFEHHFPDALLRGYRRGPRYLARFEAFEILK</sequence>
<dbReference type="Pfam" id="PF07910">
    <property type="entry name" value="Peptidase_C78"/>
    <property type="match status" value="1"/>
</dbReference>
<feature type="region of interest" description="Disordered" evidence="2">
    <location>
        <begin position="1"/>
        <end position="22"/>
    </location>
</feature>
<feature type="compositionally biased region" description="Polar residues" evidence="2">
    <location>
        <begin position="423"/>
        <end position="436"/>
    </location>
</feature>
<feature type="compositionally biased region" description="Polar residues" evidence="2">
    <location>
        <begin position="224"/>
        <end position="247"/>
    </location>
</feature>
<evidence type="ECO:0000313" key="5">
    <source>
        <dbReference type="Proteomes" id="UP000076874"/>
    </source>
</evidence>
<feature type="compositionally biased region" description="Acidic residues" evidence="2">
    <location>
        <begin position="12"/>
        <end position="21"/>
    </location>
</feature>
<dbReference type="STRING" id="1081102.A0A167X7E8"/>
<evidence type="ECO:0000256" key="2">
    <source>
        <dbReference type="SAM" id="MobiDB-lite"/>
    </source>
</evidence>
<dbReference type="EMBL" id="AZHD01000004">
    <property type="protein sequence ID" value="OAA64623.1"/>
    <property type="molecule type" value="Genomic_DNA"/>
</dbReference>
<feature type="compositionally biased region" description="Low complexity" evidence="2">
    <location>
        <begin position="103"/>
        <end position="115"/>
    </location>
</feature>
<keyword evidence="5" id="KW-1185">Reference proteome</keyword>
<feature type="compositionally biased region" description="Basic and acidic residues" evidence="2">
    <location>
        <begin position="361"/>
        <end position="383"/>
    </location>
</feature>
<dbReference type="InterPro" id="IPR012462">
    <property type="entry name" value="UFSP1/2_DUB_cat"/>
</dbReference>
<feature type="compositionally biased region" description="Basic and acidic residues" evidence="2">
    <location>
        <begin position="321"/>
        <end position="352"/>
    </location>
</feature>
<dbReference type="AlphaFoldDB" id="A0A167X7E8"/>
<keyword evidence="1" id="KW-0378">Hydrolase</keyword>
<feature type="region of interest" description="Disordered" evidence="2">
    <location>
        <begin position="47"/>
        <end position="139"/>
    </location>
</feature>
<protein>
    <submittedName>
        <fullName evidence="4">DUF1671 domain containing protein</fullName>
    </submittedName>
</protein>
<feature type="region of interest" description="Disordered" evidence="2">
    <location>
        <begin position="416"/>
        <end position="462"/>
    </location>
</feature>
<evidence type="ECO:0000256" key="1">
    <source>
        <dbReference type="ARBA" id="ARBA00022801"/>
    </source>
</evidence>
<evidence type="ECO:0000313" key="4">
    <source>
        <dbReference type="EMBL" id="OAA64623.1"/>
    </source>
</evidence>
<evidence type="ECO:0000259" key="3">
    <source>
        <dbReference type="Pfam" id="PF07910"/>
    </source>
</evidence>
<accession>A0A167X7E8</accession>
<reference evidence="4 5" key="1">
    <citation type="journal article" date="2016" name="Genome Biol. Evol.">
        <title>Divergent and convergent evolution of fungal pathogenicity.</title>
        <authorList>
            <person name="Shang Y."/>
            <person name="Xiao G."/>
            <person name="Zheng P."/>
            <person name="Cen K."/>
            <person name="Zhan S."/>
            <person name="Wang C."/>
        </authorList>
    </citation>
    <scope>NUCLEOTIDE SEQUENCE [LARGE SCALE GENOMIC DNA]</scope>
    <source>
        <strain evidence="4 5">RCEF 264</strain>
    </source>
</reference>
<feature type="domain" description="UFSP1/2/DUB catalytic" evidence="3">
    <location>
        <begin position="502"/>
        <end position="722"/>
    </location>
</feature>
<name>A0A167X7E8_9HYPO</name>
<feature type="region of interest" description="Disordered" evidence="2">
    <location>
        <begin position="199"/>
        <end position="398"/>
    </location>
</feature>
<proteinExistence type="predicted"/>
<gene>
    <name evidence="4" type="ORF">SPI_03270</name>
</gene>
<dbReference type="GO" id="GO:0016787">
    <property type="term" value="F:hydrolase activity"/>
    <property type="evidence" value="ECO:0007669"/>
    <property type="project" value="UniProtKB-KW"/>
</dbReference>
<organism evidence="4 5">
    <name type="scientific">Niveomyces insectorum RCEF 264</name>
    <dbReference type="NCBI Taxonomy" id="1081102"/>
    <lineage>
        <taxon>Eukaryota</taxon>
        <taxon>Fungi</taxon>
        <taxon>Dikarya</taxon>
        <taxon>Ascomycota</taxon>
        <taxon>Pezizomycotina</taxon>
        <taxon>Sordariomycetes</taxon>
        <taxon>Hypocreomycetidae</taxon>
        <taxon>Hypocreales</taxon>
        <taxon>Cordycipitaceae</taxon>
        <taxon>Niveomyces</taxon>
    </lineage>
</organism>
<dbReference type="Proteomes" id="UP000076874">
    <property type="component" value="Unassembled WGS sequence"/>
</dbReference>
<comment type="caution">
    <text evidence="4">The sequence shown here is derived from an EMBL/GenBank/DDBJ whole genome shotgun (WGS) entry which is preliminary data.</text>
</comment>
<dbReference type="OrthoDB" id="288987at2759"/>
<feature type="compositionally biased region" description="Polar residues" evidence="2">
    <location>
        <begin position="386"/>
        <end position="398"/>
    </location>
</feature>
<dbReference type="Gene3D" id="3.90.70.130">
    <property type="match status" value="1"/>
</dbReference>